<organism evidence="2 3">
    <name type="scientific">Carsonella ruddii</name>
    <dbReference type="NCBI Taxonomy" id="114186"/>
    <lineage>
        <taxon>Bacteria</taxon>
        <taxon>Pseudomonadati</taxon>
        <taxon>Pseudomonadota</taxon>
        <taxon>Gammaproteobacteria</taxon>
        <taxon>Oceanospirillales</taxon>
        <taxon>Halomonadaceae</taxon>
        <taxon>Zymobacter group</taxon>
        <taxon>Candidatus Carsonella</taxon>
    </lineage>
</organism>
<name>A0A1U9RS05_CARRU</name>
<dbReference type="PANTHER" id="PTHR42839:SF2">
    <property type="entry name" value="ISOCHORISMATE SYNTHASE ENTC"/>
    <property type="match status" value="1"/>
</dbReference>
<gene>
    <name evidence="2" type="ORF">BW244_0045</name>
</gene>
<feature type="domain" description="Chorismate-utilising enzyme C-terminal" evidence="1">
    <location>
        <begin position="177"/>
        <end position="411"/>
    </location>
</feature>
<evidence type="ECO:0000313" key="2">
    <source>
        <dbReference type="EMBL" id="AQU89463.1"/>
    </source>
</evidence>
<dbReference type="Proteomes" id="UP000189666">
    <property type="component" value="Chromosome"/>
</dbReference>
<sequence>MFFHKFKKILIFKKFKINSFVKNFLIKNFFYLEKNNIIFISNYFNINIFFDNILKYNIKNFILSKNINYYFKKKMYNNRKKFRFLFSFFNFINFNFFKKNVKQYDVKKNFFFFPKNIFFLKKKNKIVYLFSIIKNNNNFKKLSKFVNFFLLKFKNFFFIKIIIKKSININFLIKKKLFFKNICKIKKNINIGNLTQCVISNIMLIKNLIKKKKINLTHYNFYLNYKNLIFLLNSPEFLIRNEKDKNYTKPIAGTTDKNFGFLKILKNKKELSEHLMLLDLSLNDSFKNNIKLLYLKKMFYCEINKSLIHIISEIFFKNFKKNNLKLINNLFPAGTLSGSPKNDSIKIINIIEKKNRFLYGGILNFINKNHMESCILIRIKIFLLNNIFLESGAGLIDKSINFLEWLETIIKKQNFLK</sequence>
<protein>
    <submittedName>
        <fullName evidence="2">Anthranilate synthase, aminase component</fullName>
        <ecNumber evidence="2">4.1.3.27</ecNumber>
    </submittedName>
</protein>
<evidence type="ECO:0000313" key="3">
    <source>
        <dbReference type="Proteomes" id="UP000189666"/>
    </source>
</evidence>
<dbReference type="GO" id="GO:0004049">
    <property type="term" value="F:anthranilate synthase activity"/>
    <property type="evidence" value="ECO:0007669"/>
    <property type="project" value="UniProtKB-EC"/>
</dbReference>
<proteinExistence type="predicted"/>
<dbReference type="RefSeq" id="WP_211118563.1">
    <property type="nucleotide sequence ID" value="NZ_CP019943.1"/>
</dbReference>
<evidence type="ECO:0000259" key="1">
    <source>
        <dbReference type="Pfam" id="PF00425"/>
    </source>
</evidence>
<keyword evidence="2" id="KW-0456">Lyase</keyword>
<dbReference type="InterPro" id="IPR019999">
    <property type="entry name" value="Anth_synth_I-like"/>
</dbReference>
<dbReference type="EMBL" id="CP019943">
    <property type="protein sequence ID" value="AQU89463.1"/>
    <property type="molecule type" value="Genomic_DNA"/>
</dbReference>
<dbReference type="AlphaFoldDB" id="A0A1U9RS05"/>
<dbReference type="Gene3D" id="3.60.120.10">
    <property type="entry name" value="Anthranilate synthase"/>
    <property type="match status" value="1"/>
</dbReference>
<reference evidence="2 3" key="1">
    <citation type="submission" date="2017-02" db="EMBL/GenBank/DDBJ databases">
        <title>Complete Genome of Candidatus Carsonella ruddii strain BC, a Nutritional Endosymbiont of Bactericera cockerelli.</title>
        <authorList>
            <person name="Riley A.B."/>
            <person name="Kim D.H."/>
            <person name="Hansen A.K."/>
        </authorList>
    </citation>
    <scope>NUCLEOTIDE SEQUENCE [LARGE SCALE GENOMIC DNA]</scope>
    <source>
        <strain evidence="2 3">BC</strain>
    </source>
</reference>
<accession>A0A1U9RS05</accession>
<dbReference type="PRINTS" id="PR00095">
    <property type="entry name" value="ANTSNTHASEI"/>
</dbReference>
<dbReference type="SUPFAM" id="SSF56322">
    <property type="entry name" value="ADC synthase"/>
    <property type="match status" value="1"/>
</dbReference>
<dbReference type="Pfam" id="PF00425">
    <property type="entry name" value="Chorismate_bind"/>
    <property type="match status" value="1"/>
</dbReference>
<dbReference type="EC" id="4.1.3.27" evidence="2"/>
<dbReference type="InterPro" id="IPR015890">
    <property type="entry name" value="Chorismate_C"/>
</dbReference>
<dbReference type="InterPro" id="IPR005801">
    <property type="entry name" value="ADC_synthase"/>
</dbReference>
<dbReference type="PANTHER" id="PTHR42839">
    <property type="entry name" value="ISOCHORISMATE SYNTHASE ENTC"/>
    <property type="match status" value="1"/>
</dbReference>